<evidence type="ECO:0000313" key="2">
    <source>
        <dbReference type="EMBL" id="WBA09582.1"/>
    </source>
</evidence>
<dbReference type="AlphaFoldDB" id="A0AA47KMZ2"/>
<sequence length="112" mass="12352">MNDRSRALLATFALMLSWSSMAQSLPEGAIQEGSLANQKLIQDAMAGVLVTVASQGCEKPEEFVPYVREMPSGEVGTRVWRELWIVEGCDDTYPIKLRFQEAGAGAANWMIE</sequence>
<proteinExistence type="predicted"/>
<reference evidence="2" key="1">
    <citation type="submission" date="2022-09" db="EMBL/GenBank/DDBJ databases">
        <authorList>
            <person name="Li Z.-J."/>
        </authorList>
    </citation>
    <scope>NUCLEOTIDE SEQUENCE</scope>
    <source>
        <strain evidence="2">TGB11</strain>
    </source>
</reference>
<evidence type="ECO:0000256" key="1">
    <source>
        <dbReference type="SAM" id="SignalP"/>
    </source>
</evidence>
<feature type="chain" id="PRO_5041273357" description="Lipoprotein" evidence="1">
    <location>
        <begin position="23"/>
        <end position="112"/>
    </location>
</feature>
<accession>A0AA47KMZ2</accession>
<evidence type="ECO:0000313" key="3">
    <source>
        <dbReference type="Proteomes" id="UP001164748"/>
    </source>
</evidence>
<dbReference type="EMBL" id="CP114588">
    <property type="protein sequence ID" value="WBA09582.1"/>
    <property type="molecule type" value="Genomic_DNA"/>
</dbReference>
<dbReference type="RefSeq" id="WP_269579721.1">
    <property type="nucleotide sequence ID" value="NZ_CP114588.1"/>
</dbReference>
<name>A0AA47KMZ2_9GAMM</name>
<dbReference type="Proteomes" id="UP001164748">
    <property type="component" value="Chromosome"/>
</dbReference>
<evidence type="ECO:0008006" key="4">
    <source>
        <dbReference type="Google" id="ProtNLM"/>
    </source>
</evidence>
<organism evidence="2 3">
    <name type="scientific">Salinivibrio kushneri</name>
    <dbReference type="NCBI Taxonomy" id="1908198"/>
    <lineage>
        <taxon>Bacteria</taxon>
        <taxon>Pseudomonadati</taxon>
        <taxon>Pseudomonadota</taxon>
        <taxon>Gammaproteobacteria</taxon>
        <taxon>Vibrionales</taxon>
        <taxon>Vibrionaceae</taxon>
        <taxon>Salinivibrio</taxon>
    </lineage>
</organism>
<keyword evidence="1" id="KW-0732">Signal</keyword>
<protein>
    <recommendedName>
        <fullName evidence="4">Lipoprotein</fullName>
    </recommendedName>
</protein>
<gene>
    <name evidence="2" type="ORF">N8M53_05140</name>
</gene>
<feature type="signal peptide" evidence="1">
    <location>
        <begin position="1"/>
        <end position="22"/>
    </location>
</feature>